<dbReference type="EMBL" id="CAFBQK010000164">
    <property type="protein sequence ID" value="CAB5055704.1"/>
    <property type="molecule type" value="Genomic_DNA"/>
</dbReference>
<sequence length="58" mass="6513">MGRRINDPTWAPDSLLTEAIQPDDSDITQQAIGLLERVKGSLHQEFRVSTLLLSHEGR</sequence>
<dbReference type="EMBL" id="CAEZYB010000128">
    <property type="protein sequence ID" value="CAB4711828.1"/>
    <property type="molecule type" value="Genomic_DNA"/>
</dbReference>
<organism evidence="1">
    <name type="scientific">freshwater metagenome</name>
    <dbReference type="NCBI Taxonomy" id="449393"/>
    <lineage>
        <taxon>unclassified sequences</taxon>
        <taxon>metagenomes</taxon>
        <taxon>ecological metagenomes</taxon>
    </lineage>
</organism>
<protein>
    <submittedName>
        <fullName evidence="1">Unannotated protein</fullName>
    </submittedName>
</protein>
<gene>
    <name evidence="1" type="ORF">UFOPK2646_01018</name>
    <name evidence="2" type="ORF">UFOPK4265_01103</name>
</gene>
<evidence type="ECO:0000313" key="1">
    <source>
        <dbReference type="EMBL" id="CAB4711828.1"/>
    </source>
</evidence>
<proteinExistence type="predicted"/>
<name>A0A6J6QSA0_9ZZZZ</name>
<evidence type="ECO:0000313" key="2">
    <source>
        <dbReference type="EMBL" id="CAB5055704.1"/>
    </source>
</evidence>
<dbReference type="AlphaFoldDB" id="A0A6J6QSA0"/>
<reference evidence="1" key="1">
    <citation type="submission" date="2020-05" db="EMBL/GenBank/DDBJ databases">
        <authorList>
            <person name="Chiriac C."/>
            <person name="Salcher M."/>
            <person name="Ghai R."/>
            <person name="Kavagutti S V."/>
        </authorList>
    </citation>
    <scope>NUCLEOTIDE SEQUENCE</scope>
</reference>
<accession>A0A6J6QSA0</accession>